<evidence type="ECO:0000313" key="2">
    <source>
        <dbReference type="Proteomes" id="UP000237846"/>
    </source>
</evidence>
<gene>
    <name evidence="1" type="ORF">CLV72_11240</name>
</gene>
<dbReference type="EMBL" id="PVZC01000012">
    <property type="protein sequence ID" value="PRX91967.1"/>
    <property type="molecule type" value="Genomic_DNA"/>
</dbReference>
<sequence>MSETPVWAGDAESDNWRALVKEEVDACLKWARSVGITEPSIVRVLITQDETGALTALVESYATGDNGTWFPAASSTGSQRVTRSLPVNSLPPIPTVEGLAQYADILPELCT</sequence>
<organism evidence="1 2">
    <name type="scientific">Allonocardiopsis opalescens</name>
    <dbReference type="NCBI Taxonomy" id="1144618"/>
    <lineage>
        <taxon>Bacteria</taxon>
        <taxon>Bacillati</taxon>
        <taxon>Actinomycetota</taxon>
        <taxon>Actinomycetes</taxon>
        <taxon>Streptosporangiales</taxon>
        <taxon>Allonocardiopsis</taxon>
    </lineage>
</organism>
<keyword evidence="2" id="KW-1185">Reference proteome</keyword>
<dbReference type="RefSeq" id="WP_106253303.1">
    <property type="nucleotide sequence ID" value="NZ_PVZC01000012.1"/>
</dbReference>
<evidence type="ECO:0000313" key="1">
    <source>
        <dbReference type="EMBL" id="PRX91967.1"/>
    </source>
</evidence>
<dbReference type="AlphaFoldDB" id="A0A2T0PST6"/>
<name>A0A2T0PST6_9ACTN</name>
<comment type="caution">
    <text evidence="1">The sequence shown here is derived from an EMBL/GenBank/DDBJ whole genome shotgun (WGS) entry which is preliminary data.</text>
</comment>
<dbReference type="Proteomes" id="UP000237846">
    <property type="component" value="Unassembled WGS sequence"/>
</dbReference>
<proteinExistence type="predicted"/>
<protein>
    <submittedName>
        <fullName evidence="1">Uncharacterized protein</fullName>
    </submittedName>
</protein>
<accession>A0A2T0PST6</accession>
<reference evidence="1 2" key="1">
    <citation type="submission" date="2018-03" db="EMBL/GenBank/DDBJ databases">
        <title>Genomic Encyclopedia of Archaeal and Bacterial Type Strains, Phase II (KMG-II): from individual species to whole genera.</title>
        <authorList>
            <person name="Goeker M."/>
        </authorList>
    </citation>
    <scope>NUCLEOTIDE SEQUENCE [LARGE SCALE GENOMIC DNA]</scope>
    <source>
        <strain evidence="1 2">DSM 45601</strain>
    </source>
</reference>